<dbReference type="OrthoDB" id="9795084at2"/>
<dbReference type="Proteomes" id="UP000187261">
    <property type="component" value="Unassembled WGS sequence"/>
</dbReference>
<dbReference type="AlphaFoldDB" id="A0A1U7PXT7"/>
<comment type="function">
    <text evidence="2">With LigD forms a non-homologous end joining (NHEJ) DNA repair enzyme, which repairs dsDNA breaks with reduced fidelity. Binds linear dsDNA with 5'- and 3'- overhangs but not closed circular dsDNA nor ssDNA. Recruits and stimulates the ligase activity of LigD.</text>
</comment>
<dbReference type="GO" id="GO:0003690">
    <property type="term" value="F:double-stranded DNA binding"/>
    <property type="evidence" value="ECO:0007669"/>
    <property type="project" value="UniProtKB-UniRule"/>
</dbReference>
<keyword evidence="2" id="KW-0233">DNA recombination</keyword>
<dbReference type="InterPro" id="IPR016194">
    <property type="entry name" value="SPOC-like_C_dom_sf"/>
</dbReference>
<sequence>MRAIWNGAIGFGLVNIPIKLYSATDPSTLDLDMLDGRDLSNIKFKRVNEKTGKEVVWENIVKGYKIEDKYIVLNDEDFEAASPEKSKVLSISQFVKESEVEPALFETPYFLEPQKNGEAAYKLLLKALIKTKMAGVGSFVLREREILCMIRPYEDRILMVNRMRYPEEMRSFEDLKISEGNAPKPAELKMAEQLIKSLASTFDPSQYKDTYNADLLKIIKQKAKGKKIKLVEAKEPEGKATDLMAMLKASLEKGNKKVG</sequence>
<proteinExistence type="inferred from homology"/>
<gene>
    <name evidence="2" type="primary">ku</name>
    <name evidence="4" type="ORF">SAMN05660493_03109</name>
</gene>
<dbReference type="InterPro" id="IPR009187">
    <property type="entry name" value="Prok_Ku"/>
</dbReference>
<organism evidence="4 5">
    <name type="scientific">Epilithonimonas bovis DSM 19482</name>
    <dbReference type="NCBI Taxonomy" id="1121284"/>
    <lineage>
        <taxon>Bacteria</taxon>
        <taxon>Pseudomonadati</taxon>
        <taxon>Bacteroidota</taxon>
        <taxon>Flavobacteriia</taxon>
        <taxon>Flavobacteriales</taxon>
        <taxon>Weeksellaceae</taxon>
        <taxon>Chryseobacterium group</taxon>
        <taxon>Epilithonimonas</taxon>
    </lineage>
</organism>
<dbReference type="HAMAP" id="MF_01875">
    <property type="entry name" value="Prokaryotic_Ku"/>
    <property type="match status" value="1"/>
</dbReference>
<name>A0A1U7PXT7_9FLAO</name>
<evidence type="ECO:0000259" key="3">
    <source>
        <dbReference type="SMART" id="SM00559"/>
    </source>
</evidence>
<evidence type="ECO:0000256" key="2">
    <source>
        <dbReference type="HAMAP-Rule" id="MF_01875"/>
    </source>
</evidence>
<comment type="subunit">
    <text evidence="2">Homodimer. Interacts with LigD.</text>
</comment>
<keyword evidence="5" id="KW-1185">Reference proteome</keyword>
<comment type="similarity">
    <text evidence="2">Belongs to the prokaryotic Ku family.</text>
</comment>
<protein>
    <recommendedName>
        <fullName evidence="2">Non-homologous end joining protein Ku</fullName>
    </recommendedName>
</protein>
<evidence type="ECO:0000313" key="5">
    <source>
        <dbReference type="Proteomes" id="UP000187261"/>
    </source>
</evidence>
<dbReference type="InterPro" id="IPR006164">
    <property type="entry name" value="DNA_bd_Ku70/Ku80"/>
</dbReference>
<evidence type="ECO:0000256" key="1">
    <source>
        <dbReference type="ARBA" id="ARBA00023125"/>
    </source>
</evidence>
<dbReference type="Pfam" id="PF02735">
    <property type="entry name" value="Ku"/>
    <property type="match status" value="1"/>
</dbReference>
<dbReference type="PANTHER" id="PTHR41251:SF1">
    <property type="entry name" value="NON-HOMOLOGOUS END JOINING PROTEIN KU"/>
    <property type="match status" value="1"/>
</dbReference>
<keyword evidence="2" id="KW-0234">DNA repair</keyword>
<dbReference type="PIRSF" id="PIRSF006493">
    <property type="entry name" value="Prok_Ku"/>
    <property type="match status" value="1"/>
</dbReference>
<dbReference type="STRING" id="1121284.SAMN05660493_03109"/>
<dbReference type="GO" id="GO:0006310">
    <property type="term" value="P:DNA recombination"/>
    <property type="evidence" value="ECO:0007669"/>
    <property type="project" value="UniProtKB-KW"/>
</dbReference>
<keyword evidence="2" id="KW-0227">DNA damage</keyword>
<dbReference type="NCBIfam" id="TIGR02772">
    <property type="entry name" value="Ku_bact"/>
    <property type="match status" value="1"/>
</dbReference>
<reference evidence="5" key="1">
    <citation type="submission" date="2016-10" db="EMBL/GenBank/DDBJ databases">
        <authorList>
            <person name="Varghese N."/>
            <person name="Submissions S."/>
        </authorList>
    </citation>
    <scope>NUCLEOTIDE SEQUENCE [LARGE SCALE GENOMIC DNA]</scope>
    <source>
        <strain evidence="5">DSM 19482</strain>
    </source>
</reference>
<dbReference type="Gene3D" id="2.40.290.10">
    <property type="match status" value="1"/>
</dbReference>
<dbReference type="SUPFAM" id="SSF100939">
    <property type="entry name" value="SPOC domain-like"/>
    <property type="match status" value="1"/>
</dbReference>
<evidence type="ECO:0000313" key="4">
    <source>
        <dbReference type="EMBL" id="SIT98417.1"/>
    </source>
</evidence>
<dbReference type="RefSeq" id="WP_076784421.1">
    <property type="nucleotide sequence ID" value="NZ_FTPU01000054.1"/>
</dbReference>
<dbReference type="PANTHER" id="PTHR41251">
    <property type="entry name" value="NON-HOMOLOGOUS END JOINING PROTEIN KU"/>
    <property type="match status" value="1"/>
</dbReference>
<dbReference type="SMART" id="SM00559">
    <property type="entry name" value="Ku78"/>
    <property type="match status" value="1"/>
</dbReference>
<dbReference type="EMBL" id="FTPU01000054">
    <property type="protein sequence ID" value="SIT98417.1"/>
    <property type="molecule type" value="Genomic_DNA"/>
</dbReference>
<accession>A0A1U7PXT7</accession>
<dbReference type="GO" id="GO:0006303">
    <property type="term" value="P:double-strand break repair via nonhomologous end joining"/>
    <property type="evidence" value="ECO:0007669"/>
    <property type="project" value="UniProtKB-UniRule"/>
</dbReference>
<keyword evidence="1 2" id="KW-0238">DNA-binding</keyword>
<feature type="domain" description="Ku" evidence="3">
    <location>
        <begin position="52"/>
        <end position="180"/>
    </location>
</feature>